<dbReference type="PANTHER" id="PTHR33692">
    <property type="entry name" value="RIBOSOME MATURATION FACTOR RIMM"/>
    <property type="match status" value="1"/>
</dbReference>
<comment type="subunit">
    <text evidence="5">Binds ribosomal protein uS19.</text>
</comment>
<comment type="subcellular location">
    <subcellularLocation>
        <location evidence="5">Cytoplasm</location>
    </subcellularLocation>
</comment>
<comment type="function">
    <text evidence="5">An accessory protein needed during the final step in the assembly of 30S ribosomal subunit, possibly for assembly of the head region. Essential for efficient processing of 16S rRNA. May be needed both before and after RbfA during the maturation of 16S rRNA. It has affinity for free ribosomal 30S subunits but not for 70S ribosomes.</text>
</comment>
<keyword evidence="1 5" id="KW-0963">Cytoplasm</keyword>
<gene>
    <name evidence="5 8" type="primary">rimM</name>
    <name evidence="8" type="ORF">QBE54_06300</name>
</gene>
<dbReference type="InterPro" id="IPR011033">
    <property type="entry name" value="PRC_barrel-like_sf"/>
</dbReference>
<evidence type="ECO:0000256" key="1">
    <source>
        <dbReference type="ARBA" id="ARBA00022490"/>
    </source>
</evidence>
<dbReference type="InterPro" id="IPR056792">
    <property type="entry name" value="PRC_RimM"/>
</dbReference>
<dbReference type="Gene3D" id="2.40.30.60">
    <property type="entry name" value="RimM"/>
    <property type="match status" value="1"/>
</dbReference>
<evidence type="ECO:0000259" key="6">
    <source>
        <dbReference type="Pfam" id="PF01782"/>
    </source>
</evidence>
<evidence type="ECO:0000256" key="2">
    <source>
        <dbReference type="ARBA" id="ARBA00022517"/>
    </source>
</evidence>
<dbReference type="EMBL" id="CP121689">
    <property type="protein sequence ID" value="WZL75213.1"/>
    <property type="molecule type" value="Genomic_DNA"/>
</dbReference>
<dbReference type="InterPro" id="IPR036976">
    <property type="entry name" value="RimM_N_sf"/>
</dbReference>
<comment type="similarity">
    <text evidence="5">Belongs to the RimM family.</text>
</comment>
<proteinExistence type="inferred from homology"/>
<dbReference type="SUPFAM" id="SSF50447">
    <property type="entry name" value="Translation proteins"/>
    <property type="match status" value="1"/>
</dbReference>
<keyword evidence="2 5" id="KW-0690">Ribosome biogenesis</keyword>
<evidence type="ECO:0000256" key="4">
    <source>
        <dbReference type="ARBA" id="ARBA00023186"/>
    </source>
</evidence>
<evidence type="ECO:0000313" key="8">
    <source>
        <dbReference type="EMBL" id="WZL75213.1"/>
    </source>
</evidence>
<organism evidence="8 9">
    <name type="scientific">Thermatribacter velox</name>
    <dbReference type="NCBI Taxonomy" id="3039681"/>
    <lineage>
        <taxon>Bacteria</taxon>
        <taxon>Pseudomonadati</taxon>
        <taxon>Atribacterota</taxon>
        <taxon>Atribacteria</taxon>
        <taxon>Atribacterales</taxon>
        <taxon>Thermatribacteraceae</taxon>
        <taxon>Thermatribacter</taxon>
    </lineage>
</organism>
<name>A0ABZ2YBV4_9BACT</name>
<dbReference type="Pfam" id="PF01782">
    <property type="entry name" value="RimM"/>
    <property type="match status" value="1"/>
</dbReference>
<sequence length="173" mass="19991">MPTKKRDRVVVGKIVRIQGLKGWLKIATFTSFPGRFAPGAVLWLETPEGKAVEVKIEDVRSEKSGFMFVRFQNYTAREQVEKFQGALLSVDRKQVPPLPEGEFYHFELIGVRVFEKNEFKGEVTDIIEGPNYDYLVVSYQGKESFVPFIKEFVREVNLQENYVIVSCPEGFWE</sequence>
<dbReference type="SUPFAM" id="SSF50346">
    <property type="entry name" value="PRC-barrel domain"/>
    <property type="match status" value="1"/>
</dbReference>
<evidence type="ECO:0000313" key="9">
    <source>
        <dbReference type="Proteomes" id="UP001461341"/>
    </source>
</evidence>
<evidence type="ECO:0000256" key="3">
    <source>
        <dbReference type="ARBA" id="ARBA00022552"/>
    </source>
</evidence>
<evidence type="ECO:0000259" key="7">
    <source>
        <dbReference type="Pfam" id="PF24986"/>
    </source>
</evidence>
<dbReference type="PANTHER" id="PTHR33692:SF1">
    <property type="entry name" value="RIBOSOME MATURATION FACTOR RIMM"/>
    <property type="match status" value="1"/>
</dbReference>
<dbReference type="RefSeq" id="WP_369017359.1">
    <property type="nucleotide sequence ID" value="NZ_CP121689.1"/>
</dbReference>
<reference evidence="8 9" key="1">
    <citation type="submission" date="2023-03" db="EMBL/GenBank/DDBJ databases">
        <title>Novel Species.</title>
        <authorList>
            <person name="Ma S."/>
        </authorList>
    </citation>
    <scope>NUCLEOTIDE SEQUENCE [LARGE SCALE GENOMIC DNA]</scope>
    <source>
        <strain evidence="8 9">B11</strain>
    </source>
</reference>
<keyword evidence="9" id="KW-1185">Reference proteome</keyword>
<dbReference type="Gene3D" id="2.30.30.240">
    <property type="entry name" value="PRC-barrel domain"/>
    <property type="match status" value="1"/>
</dbReference>
<accession>A0ABZ2YBV4</accession>
<evidence type="ECO:0000256" key="5">
    <source>
        <dbReference type="HAMAP-Rule" id="MF_00014"/>
    </source>
</evidence>
<dbReference type="HAMAP" id="MF_00014">
    <property type="entry name" value="Ribosome_mat_RimM"/>
    <property type="match status" value="1"/>
</dbReference>
<keyword evidence="4 5" id="KW-0143">Chaperone</keyword>
<comment type="domain">
    <text evidence="5">The PRC barrel domain binds ribosomal protein uS19.</text>
</comment>
<dbReference type="Proteomes" id="UP001461341">
    <property type="component" value="Chromosome"/>
</dbReference>
<dbReference type="Pfam" id="PF24986">
    <property type="entry name" value="PRC_RimM"/>
    <property type="match status" value="1"/>
</dbReference>
<keyword evidence="3 5" id="KW-0698">rRNA processing</keyword>
<protein>
    <recommendedName>
        <fullName evidence="5">Ribosome maturation factor RimM</fullName>
    </recommendedName>
</protein>
<dbReference type="InterPro" id="IPR009000">
    <property type="entry name" value="Transl_B-barrel_sf"/>
</dbReference>
<feature type="domain" description="RimM N-terminal" evidence="6">
    <location>
        <begin position="10"/>
        <end position="94"/>
    </location>
</feature>
<dbReference type="InterPro" id="IPR002676">
    <property type="entry name" value="RimM_N"/>
</dbReference>
<feature type="domain" description="Ribosome maturation factor RimM PRC barrel" evidence="7">
    <location>
        <begin position="106"/>
        <end position="171"/>
    </location>
</feature>
<dbReference type="NCBIfam" id="TIGR02273">
    <property type="entry name" value="16S_RimM"/>
    <property type="match status" value="1"/>
</dbReference>
<dbReference type="InterPro" id="IPR011961">
    <property type="entry name" value="RimM"/>
</dbReference>